<dbReference type="RefSeq" id="WP_084114927.1">
    <property type="nucleotide sequence ID" value="NZ_FWXH01000003.1"/>
</dbReference>
<dbReference type="SUPFAM" id="SSF55729">
    <property type="entry name" value="Acyl-CoA N-acyltransferases (Nat)"/>
    <property type="match status" value="1"/>
</dbReference>
<dbReference type="Proteomes" id="UP000192468">
    <property type="component" value="Unassembled WGS sequence"/>
</dbReference>
<dbReference type="InterPro" id="IPR000182">
    <property type="entry name" value="GNAT_dom"/>
</dbReference>
<dbReference type="PANTHER" id="PTHR43792:SF1">
    <property type="entry name" value="N-ACETYLTRANSFERASE DOMAIN-CONTAINING PROTEIN"/>
    <property type="match status" value="1"/>
</dbReference>
<evidence type="ECO:0000259" key="1">
    <source>
        <dbReference type="PROSITE" id="PS51186"/>
    </source>
</evidence>
<protein>
    <submittedName>
        <fullName evidence="2">Protein N-acetyltransferase, RimJ/RimL family</fullName>
    </submittedName>
</protein>
<evidence type="ECO:0000313" key="2">
    <source>
        <dbReference type="EMBL" id="SMC21762.1"/>
    </source>
</evidence>
<dbReference type="STRING" id="1121291.SAMN02745134_01442"/>
<gene>
    <name evidence="2" type="ORF">SAMN02745134_01442</name>
</gene>
<dbReference type="InterPro" id="IPR016181">
    <property type="entry name" value="Acyl_CoA_acyltransferase"/>
</dbReference>
<dbReference type="PROSITE" id="PS51186">
    <property type="entry name" value="GNAT"/>
    <property type="match status" value="1"/>
</dbReference>
<name>A0A1W1XD26_9CLOT</name>
<keyword evidence="3" id="KW-1185">Reference proteome</keyword>
<accession>A0A1W1XD26</accession>
<dbReference type="PANTHER" id="PTHR43792">
    <property type="entry name" value="GNAT FAMILY, PUTATIVE (AFU_ORTHOLOGUE AFUA_3G00765)-RELATED-RELATED"/>
    <property type="match status" value="1"/>
</dbReference>
<dbReference type="OrthoDB" id="9785602at2"/>
<sequence length="179" mass="21491">MENIVSDRLIIRKFKENDWHDLYEYLCDEQVVKFEPYDTYSENQAKEESINRANIESFYAVCLKESGKLIGNLYLSKEDFNTFELGYVFNRKYQIKGYATESAKRLLDYAFSNLGARRIIAMCSSKNTRSWKLLERLQMRREGMLLQNIYFKTDSNGQPIWFDTYEYAILKSEWHKHYD</sequence>
<feature type="domain" description="N-acetyltransferase" evidence="1">
    <location>
        <begin position="9"/>
        <end position="172"/>
    </location>
</feature>
<dbReference type="Gene3D" id="3.40.630.30">
    <property type="match status" value="1"/>
</dbReference>
<dbReference type="InterPro" id="IPR051531">
    <property type="entry name" value="N-acetyltransferase"/>
</dbReference>
<dbReference type="EMBL" id="FWXH01000003">
    <property type="protein sequence ID" value="SMC21762.1"/>
    <property type="molecule type" value="Genomic_DNA"/>
</dbReference>
<dbReference type="Pfam" id="PF13302">
    <property type="entry name" value="Acetyltransf_3"/>
    <property type="match status" value="1"/>
</dbReference>
<dbReference type="GO" id="GO:0016747">
    <property type="term" value="F:acyltransferase activity, transferring groups other than amino-acyl groups"/>
    <property type="evidence" value="ECO:0007669"/>
    <property type="project" value="InterPro"/>
</dbReference>
<proteinExistence type="predicted"/>
<reference evidence="2 3" key="1">
    <citation type="submission" date="2017-04" db="EMBL/GenBank/DDBJ databases">
        <authorList>
            <person name="Afonso C.L."/>
            <person name="Miller P.J."/>
            <person name="Scott M.A."/>
            <person name="Spackman E."/>
            <person name="Goraichik I."/>
            <person name="Dimitrov K.M."/>
            <person name="Suarez D.L."/>
            <person name="Swayne D.E."/>
        </authorList>
    </citation>
    <scope>NUCLEOTIDE SEQUENCE [LARGE SCALE GENOMIC DNA]</scope>
    <source>
        <strain evidence="2 3">DSM 12555</strain>
    </source>
</reference>
<keyword evidence="2" id="KW-0808">Transferase</keyword>
<evidence type="ECO:0000313" key="3">
    <source>
        <dbReference type="Proteomes" id="UP000192468"/>
    </source>
</evidence>
<dbReference type="AlphaFoldDB" id="A0A1W1XD26"/>
<organism evidence="2 3">
    <name type="scientific">Clostridium acidisoli DSM 12555</name>
    <dbReference type="NCBI Taxonomy" id="1121291"/>
    <lineage>
        <taxon>Bacteria</taxon>
        <taxon>Bacillati</taxon>
        <taxon>Bacillota</taxon>
        <taxon>Clostridia</taxon>
        <taxon>Eubacteriales</taxon>
        <taxon>Clostridiaceae</taxon>
        <taxon>Clostridium</taxon>
    </lineage>
</organism>